<dbReference type="PANTHER" id="PTHR30258:SF2">
    <property type="entry name" value="COMG OPERON PROTEIN 1"/>
    <property type="match status" value="1"/>
</dbReference>
<dbReference type="AlphaFoldDB" id="A0A518GNE2"/>
<dbReference type="GO" id="GO:0016887">
    <property type="term" value="F:ATP hydrolysis activity"/>
    <property type="evidence" value="ECO:0007669"/>
    <property type="project" value="TreeGrafter"/>
</dbReference>
<dbReference type="EMBL" id="CP036299">
    <property type="protein sequence ID" value="QDV30138.1"/>
    <property type="molecule type" value="Genomic_DNA"/>
</dbReference>
<sequence length="445" mass="48363">MIFGMFGKKPADQGGGEDHDEDEEIELVSFQGALNGKSADLQANAKLAQIGLIPAKEFVTDALSRRAEMVRIDIKGERAQSTISVDGVVYAGSRMPRPQAVAITQIMKLLAGLDPKNKATTQQGGLKSDYEGHPWEISVETTPQAEGVERLTLRFRDLKAKLNTLDELGFPGIVRQKIREKTPNRKGLVIIAGPPGSGVTTTTFATIRGIDMYMYSCMSVANLGSREIINCTKFESQEGDSIVQTIARVQRAEADVLFVDPIKDAEYAKTLVDNCDTLTLMAEMPAKDAASAVAQLCAWVGDSAKVADAIQLVISSKLIRQLCEECKEAFRPNPKLLAKVGLPPETKVLYKKGEASVDEKTGQEGEPCGKCGGIGYYGRVAMLEMLEGTEEMKEVIKQSPTADAIKAQMRKEGMQTLQKDGLRLVVEGKTSLEELQRTFSSGNPQ</sequence>
<dbReference type="GO" id="GO:0005886">
    <property type="term" value="C:plasma membrane"/>
    <property type="evidence" value="ECO:0007669"/>
    <property type="project" value="TreeGrafter"/>
</dbReference>
<reference evidence="6 7" key="1">
    <citation type="submission" date="2019-02" db="EMBL/GenBank/DDBJ databases">
        <title>Deep-cultivation of Planctomycetes and their phenomic and genomic characterization uncovers novel biology.</title>
        <authorList>
            <person name="Wiegand S."/>
            <person name="Jogler M."/>
            <person name="Boedeker C."/>
            <person name="Pinto D."/>
            <person name="Vollmers J."/>
            <person name="Rivas-Marin E."/>
            <person name="Kohn T."/>
            <person name="Peeters S.H."/>
            <person name="Heuer A."/>
            <person name="Rast P."/>
            <person name="Oberbeckmann S."/>
            <person name="Bunk B."/>
            <person name="Jeske O."/>
            <person name="Meyerdierks A."/>
            <person name="Storesund J.E."/>
            <person name="Kallscheuer N."/>
            <person name="Luecker S."/>
            <person name="Lage O.M."/>
            <person name="Pohl T."/>
            <person name="Merkel B.J."/>
            <person name="Hornburger P."/>
            <person name="Mueller R.-W."/>
            <person name="Bruemmer F."/>
            <person name="Labrenz M."/>
            <person name="Spormann A.M."/>
            <person name="Op den Camp H."/>
            <person name="Overmann J."/>
            <person name="Amann R."/>
            <person name="Jetten M.S.M."/>
            <person name="Mascher T."/>
            <person name="Medema M.H."/>
            <person name="Devos D.P."/>
            <person name="Kaster A.-K."/>
            <person name="Ovreas L."/>
            <person name="Rohde M."/>
            <person name="Galperin M.Y."/>
            <person name="Jogler C."/>
        </authorList>
    </citation>
    <scope>NUCLEOTIDE SEQUENCE [LARGE SCALE GENOMIC DNA]</scope>
    <source>
        <strain evidence="6 7">Spb1</strain>
    </source>
</reference>
<evidence type="ECO:0000256" key="2">
    <source>
        <dbReference type="ARBA" id="ARBA00022741"/>
    </source>
</evidence>
<feature type="domain" description="Bacterial type II secretion system protein E" evidence="5">
    <location>
        <begin position="56"/>
        <end position="437"/>
    </location>
</feature>
<dbReference type="PANTHER" id="PTHR30258">
    <property type="entry name" value="TYPE II SECRETION SYSTEM PROTEIN GSPE-RELATED"/>
    <property type="match status" value="1"/>
</dbReference>
<dbReference type="Gene3D" id="3.30.450.90">
    <property type="match status" value="1"/>
</dbReference>
<dbReference type="SUPFAM" id="SSF52540">
    <property type="entry name" value="P-loop containing nucleoside triphosphate hydrolases"/>
    <property type="match status" value="1"/>
</dbReference>
<keyword evidence="3" id="KW-0067">ATP-binding</keyword>
<organism evidence="6 7">
    <name type="scientific">Planctopirus ephydatiae</name>
    <dbReference type="NCBI Taxonomy" id="2528019"/>
    <lineage>
        <taxon>Bacteria</taxon>
        <taxon>Pseudomonadati</taxon>
        <taxon>Planctomycetota</taxon>
        <taxon>Planctomycetia</taxon>
        <taxon>Planctomycetales</taxon>
        <taxon>Planctomycetaceae</taxon>
        <taxon>Planctopirus</taxon>
    </lineage>
</organism>
<evidence type="ECO:0000313" key="7">
    <source>
        <dbReference type="Proteomes" id="UP000315349"/>
    </source>
</evidence>
<dbReference type="Gene3D" id="3.40.50.300">
    <property type="entry name" value="P-loop containing nucleotide triphosphate hydrolases"/>
    <property type="match status" value="1"/>
</dbReference>
<keyword evidence="7" id="KW-1185">Reference proteome</keyword>
<evidence type="ECO:0000256" key="1">
    <source>
        <dbReference type="ARBA" id="ARBA00006611"/>
    </source>
</evidence>
<feature type="region of interest" description="Disordered" evidence="4">
    <location>
        <begin position="1"/>
        <end position="22"/>
    </location>
</feature>
<dbReference type="OrthoDB" id="244550at2"/>
<dbReference type="Proteomes" id="UP000315349">
    <property type="component" value="Chromosome"/>
</dbReference>
<gene>
    <name evidence="6" type="primary">gspE_1</name>
    <name evidence="6" type="ORF">Spb1_20660</name>
</gene>
<dbReference type="InterPro" id="IPR027417">
    <property type="entry name" value="P-loop_NTPase"/>
</dbReference>
<evidence type="ECO:0000259" key="5">
    <source>
        <dbReference type="Pfam" id="PF00437"/>
    </source>
</evidence>
<accession>A0A518GNE2</accession>
<evidence type="ECO:0000256" key="4">
    <source>
        <dbReference type="SAM" id="MobiDB-lite"/>
    </source>
</evidence>
<dbReference type="KEGG" id="peh:Spb1_20660"/>
<dbReference type="Pfam" id="PF00437">
    <property type="entry name" value="T2SSE"/>
    <property type="match status" value="1"/>
</dbReference>
<keyword evidence="2" id="KW-0547">Nucleotide-binding</keyword>
<dbReference type="GO" id="GO:0005524">
    <property type="term" value="F:ATP binding"/>
    <property type="evidence" value="ECO:0007669"/>
    <property type="project" value="UniProtKB-KW"/>
</dbReference>
<evidence type="ECO:0000313" key="6">
    <source>
        <dbReference type="EMBL" id="QDV30138.1"/>
    </source>
</evidence>
<comment type="similarity">
    <text evidence="1">Belongs to the GSP E family.</text>
</comment>
<evidence type="ECO:0000256" key="3">
    <source>
        <dbReference type="ARBA" id="ARBA00022840"/>
    </source>
</evidence>
<dbReference type="InterPro" id="IPR001482">
    <property type="entry name" value="T2SS/T4SS_dom"/>
</dbReference>
<dbReference type="RefSeq" id="WP_145299023.1">
    <property type="nucleotide sequence ID" value="NZ_CP036299.1"/>
</dbReference>
<proteinExistence type="inferred from homology"/>
<name>A0A518GNE2_9PLAN</name>
<protein>
    <submittedName>
        <fullName evidence="6">Type II secretion system protein E</fullName>
    </submittedName>
</protein>